<protein>
    <submittedName>
        <fullName evidence="2">Nuclear transport factor 2 family protein</fullName>
    </submittedName>
</protein>
<evidence type="ECO:0000259" key="1">
    <source>
        <dbReference type="Pfam" id="PF13577"/>
    </source>
</evidence>
<dbReference type="Proteomes" id="UP001550628">
    <property type="component" value="Unassembled WGS sequence"/>
</dbReference>
<feature type="domain" description="SnoaL-like" evidence="1">
    <location>
        <begin position="66"/>
        <end position="189"/>
    </location>
</feature>
<evidence type="ECO:0000313" key="3">
    <source>
        <dbReference type="Proteomes" id="UP001550628"/>
    </source>
</evidence>
<dbReference type="EMBL" id="JBEYBF010000031">
    <property type="protein sequence ID" value="MEU1956051.1"/>
    <property type="molecule type" value="Genomic_DNA"/>
</dbReference>
<proteinExistence type="predicted"/>
<dbReference type="InterPro" id="IPR037401">
    <property type="entry name" value="SnoaL-like"/>
</dbReference>
<dbReference type="Gene3D" id="3.10.450.50">
    <property type="match status" value="1"/>
</dbReference>
<sequence length="219" mass="24988">MTRLIARNGQRGPDLGAALARSGTSRSRQAGGEGWRPVGCRRECGRKVGLFMSRTEANSDVPLLVELEAERDIRRCIADYCEFVDRLDIEGIVSLFSPDATFDYGRGDGRVFTGHDELRRMWTRLDNYAATSHHVSNVAVDVLTHETAKARSDLYAYHVRRSDGSELHLWAQYQDDFRVVDGRWRIQRRVFRAVADKGSVPDKNVGDRLYEFLPRNTLR</sequence>
<accession>A0ABV2WYW5</accession>
<dbReference type="RefSeq" id="WP_356959321.1">
    <property type="nucleotide sequence ID" value="NZ_JBEYBD010000028.1"/>
</dbReference>
<evidence type="ECO:0000313" key="2">
    <source>
        <dbReference type="EMBL" id="MEU1956051.1"/>
    </source>
</evidence>
<dbReference type="SUPFAM" id="SSF54427">
    <property type="entry name" value="NTF2-like"/>
    <property type="match status" value="1"/>
</dbReference>
<comment type="caution">
    <text evidence="2">The sequence shown here is derived from an EMBL/GenBank/DDBJ whole genome shotgun (WGS) entry which is preliminary data.</text>
</comment>
<reference evidence="2 3" key="1">
    <citation type="submission" date="2024-06" db="EMBL/GenBank/DDBJ databases">
        <title>The Natural Products Discovery Center: Release of the First 8490 Sequenced Strains for Exploring Actinobacteria Biosynthetic Diversity.</title>
        <authorList>
            <person name="Kalkreuter E."/>
            <person name="Kautsar S.A."/>
            <person name="Yang D."/>
            <person name="Bader C.D."/>
            <person name="Teijaro C.N."/>
            <person name="Fluegel L."/>
            <person name="Davis C.M."/>
            <person name="Simpson J.R."/>
            <person name="Lauterbach L."/>
            <person name="Steele A.D."/>
            <person name="Gui C."/>
            <person name="Meng S."/>
            <person name="Li G."/>
            <person name="Viehrig K."/>
            <person name="Ye F."/>
            <person name="Su P."/>
            <person name="Kiefer A.F."/>
            <person name="Nichols A."/>
            <person name="Cepeda A.J."/>
            <person name="Yan W."/>
            <person name="Fan B."/>
            <person name="Jiang Y."/>
            <person name="Adhikari A."/>
            <person name="Zheng C.-J."/>
            <person name="Schuster L."/>
            <person name="Cowan T.M."/>
            <person name="Smanski M.J."/>
            <person name="Chevrette M.G."/>
            <person name="De Carvalho L.P.S."/>
            <person name="Shen B."/>
        </authorList>
    </citation>
    <scope>NUCLEOTIDE SEQUENCE [LARGE SCALE GENOMIC DNA]</scope>
    <source>
        <strain evidence="2 3">NPDC019708</strain>
    </source>
</reference>
<gene>
    <name evidence="2" type="ORF">ABZ510_29885</name>
</gene>
<dbReference type="InterPro" id="IPR032710">
    <property type="entry name" value="NTF2-like_dom_sf"/>
</dbReference>
<keyword evidence="3" id="KW-1185">Reference proteome</keyword>
<name>A0ABV2WYW5_9NOCA</name>
<organism evidence="2 3">
    <name type="scientific">Nocardia rhamnosiphila</name>
    <dbReference type="NCBI Taxonomy" id="426716"/>
    <lineage>
        <taxon>Bacteria</taxon>
        <taxon>Bacillati</taxon>
        <taxon>Actinomycetota</taxon>
        <taxon>Actinomycetes</taxon>
        <taxon>Mycobacteriales</taxon>
        <taxon>Nocardiaceae</taxon>
        <taxon>Nocardia</taxon>
    </lineage>
</organism>
<dbReference type="Pfam" id="PF13577">
    <property type="entry name" value="SnoaL_4"/>
    <property type="match status" value="1"/>
</dbReference>
<dbReference type="CDD" id="cd00531">
    <property type="entry name" value="NTF2_like"/>
    <property type="match status" value="1"/>
</dbReference>